<dbReference type="InterPro" id="IPR013525">
    <property type="entry name" value="ABC2_TM"/>
</dbReference>
<keyword evidence="8" id="KW-1185">Reference proteome</keyword>
<evidence type="ECO:0000256" key="5">
    <source>
        <dbReference type="ARBA" id="ARBA00023136"/>
    </source>
</evidence>
<dbReference type="GO" id="GO:0005886">
    <property type="term" value="C:plasma membrane"/>
    <property type="evidence" value="ECO:0007669"/>
    <property type="project" value="TreeGrafter"/>
</dbReference>
<protein>
    <submittedName>
        <fullName evidence="9">ABC2_membrane domain-containing protein</fullName>
    </submittedName>
</protein>
<dbReference type="Proteomes" id="UP000095280">
    <property type="component" value="Unplaced"/>
</dbReference>
<sequence>AGQRLLLQCDQLLKELALGGRTIVCTIHQPSAKLFEMFRPAVLRSQSYHNPTDYFMEAVCGDDSTTPVGDARRRFGYDGRRSAERRVAWCPLSLRRFALANAPSLCGPTNSAVAKEKADAAILADNASATSSSTLMPTFSPFRWRMNIFLREHLNYWYSVKAYYLAKTLADLPFQPLEFMRYFLFLTHLRADQLGGAELRPADWGGYESGISHFLVRFGRVRFCPVTAIPILLFSGFFVTFSTIPVYLQWLSYCSYVRYAFEAVLQIIYGMNRNHLECNPDASADSSESLAPCLSDPDFFLKFFSADGAKIYVDFIVLCMFFVILRGLL</sequence>
<evidence type="ECO:0000256" key="4">
    <source>
        <dbReference type="ARBA" id="ARBA00022989"/>
    </source>
</evidence>
<name>A0A1I8JNC3_9PLAT</name>
<evidence type="ECO:0000256" key="3">
    <source>
        <dbReference type="ARBA" id="ARBA00022692"/>
    </source>
</evidence>
<keyword evidence="5 6" id="KW-0472">Membrane</keyword>
<feature type="transmembrane region" description="Helical" evidence="6">
    <location>
        <begin position="223"/>
        <end position="248"/>
    </location>
</feature>
<feature type="transmembrane region" description="Helical" evidence="6">
    <location>
        <begin position="311"/>
        <end position="328"/>
    </location>
</feature>
<dbReference type="InterPro" id="IPR050352">
    <property type="entry name" value="ABCG_transporters"/>
</dbReference>
<evidence type="ECO:0000259" key="7">
    <source>
        <dbReference type="Pfam" id="PF01061"/>
    </source>
</evidence>
<evidence type="ECO:0000313" key="8">
    <source>
        <dbReference type="Proteomes" id="UP000095280"/>
    </source>
</evidence>
<dbReference type="PANTHER" id="PTHR48041">
    <property type="entry name" value="ABC TRANSPORTER G FAMILY MEMBER 28"/>
    <property type="match status" value="1"/>
</dbReference>
<reference evidence="9" key="1">
    <citation type="submission" date="2016-11" db="UniProtKB">
        <authorList>
            <consortium name="WormBaseParasite"/>
        </authorList>
    </citation>
    <scope>IDENTIFICATION</scope>
</reference>
<keyword evidence="3 6" id="KW-0812">Transmembrane</keyword>
<dbReference type="GO" id="GO:0140359">
    <property type="term" value="F:ABC-type transporter activity"/>
    <property type="evidence" value="ECO:0007669"/>
    <property type="project" value="InterPro"/>
</dbReference>
<organism evidence="8 9">
    <name type="scientific">Macrostomum lignano</name>
    <dbReference type="NCBI Taxonomy" id="282301"/>
    <lineage>
        <taxon>Eukaryota</taxon>
        <taxon>Metazoa</taxon>
        <taxon>Spiralia</taxon>
        <taxon>Lophotrochozoa</taxon>
        <taxon>Platyhelminthes</taxon>
        <taxon>Rhabditophora</taxon>
        <taxon>Macrostomorpha</taxon>
        <taxon>Macrostomida</taxon>
        <taxon>Macrostomidae</taxon>
        <taxon>Macrostomum</taxon>
    </lineage>
</organism>
<evidence type="ECO:0000313" key="9">
    <source>
        <dbReference type="WBParaSite" id="snap_masked-unitig_21078-processed-gene-0.1-mRNA-1"/>
    </source>
</evidence>
<evidence type="ECO:0000256" key="2">
    <source>
        <dbReference type="ARBA" id="ARBA00022448"/>
    </source>
</evidence>
<proteinExistence type="predicted"/>
<comment type="subcellular location">
    <subcellularLocation>
        <location evidence="1">Membrane</location>
        <topology evidence="1">Multi-pass membrane protein</topology>
    </subcellularLocation>
</comment>
<accession>A0A1I8JNC3</accession>
<dbReference type="WBParaSite" id="snap_masked-unitig_21078-processed-gene-0.1-mRNA-1">
    <property type="protein sequence ID" value="snap_masked-unitig_21078-processed-gene-0.1-mRNA-1"/>
    <property type="gene ID" value="snap_masked-unitig_21078-processed-gene-0.1"/>
</dbReference>
<dbReference type="Pfam" id="PF01061">
    <property type="entry name" value="ABC2_membrane"/>
    <property type="match status" value="1"/>
</dbReference>
<evidence type="ECO:0000256" key="1">
    <source>
        <dbReference type="ARBA" id="ARBA00004141"/>
    </source>
</evidence>
<dbReference type="AlphaFoldDB" id="A0A1I8JNC3"/>
<keyword evidence="2" id="KW-0813">Transport</keyword>
<keyword evidence="4 6" id="KW-1133">Transmembrane helix</keyword>
<dbReference type="PANTHER" id="PTHR48041:SF78">
    <property type="entry name" value="ABC TRANSPORTER EXPRESSED IN TRACHEA, ISOFORM A"/>
    <property type="match status" value="1"/>
</dbReference>
<feature type="domain" description="ABC-2 type transporter transmembrane" evidence="7">
    <location>
        <begin position="223"/>
        <end position="269"/>
    </location>
</feature>
<evidence type="ECO:0000256" key="6">
    <source>
        <dbReference type="SAM" id="Phobius"/>
    </source>
</evidence>